<reference evidence="2" key="2">
    <citation type="submission" date="2015-01" db="EMBL/GenBank/DDBJ databases">
        <title>Evolutionary Origins and Diversification of the Mycorrhizal Mutualists.</title>
        <authorList>
            <consortium name="DOE Joint Genome Institute"/>
            <consortium name="Mycorrhizal Genomics Consortium"/>
            <person name="Kohler A."/>
            <person name="Kuo A."/>
            <person name="Nagy L.G."/>
            <person name="Floudas D."/>
            <person name="Copeland A."/>
            <person name="Barry K.W."/>
            <person name="Cichocki N."/>
            <person name="Veneault-Fourrey C."/>
            <person name="LaButti K."/>
            <person name="Lindquist E.A."/>
            <person name="Lipzen A."/>
            <person name="Lundell T."/>
            <person name="Morin E."/>
            <person name="Murat C."/>
            <person name="Riley R."/>
            <person name="Ohm R."/>
            <person name="Sun H."/>
            <person name="Tunlid A."/>
            <person name="Henrissat B."/>
            <person name="Grigoriev I.V."/>
            <person name="Hibbett D.S."/>
            <person name="Martin F."/>
        </authorList>
    </citation>
    <scope>NUCLEOTIDE SEQUENCE [LARGE SCALE GENOMIC DNA]</scope>
    <source>
        <strain evidence="2">F 1598</strain>
    </source>
</reference>
<reference evidence="1 2" key="1">
    <citation type="submission" date="2014-04" db="EMBL/GenBank/DDBJ databases">
        <authorList>
            <consortium name="DOE Joint Genome Institute"/>
            <person name="Kuo A."/>
            <person name="Tarkka M."/>
            <person name="Buscot F."/>
            <person name="Kohler A."/>
            <person name="Nagy L.G."/>
            <person name="Floudas D."/>
            <person name="Copeland A."/>
            <person name="Barry K.W."/>
            <person name="Cichocki N."/>
            <person name="Veneault-Fourrey C."/>
            <person name="LaButti K."/>
            <person name="Lindquist E.A."/>
            <person name="Lipzen A."/>
            <person name="Lundell T."/>
            <person name="Morin E."/>
            <person name="Murat C."/>
            <person name="Sun H."/>
            <person name="Tunlid A."/>
            <person name="Henrissat B."/>
            <person name="Grigoriev I.V."/>
            <person name="Hibbett D.S."/>
            <person name="Martin F."/>
            <person name="Nordberg H.P."/>
            <person name="Cantor M.N."/>
            <person name="Hua S.X."/>
        </authorList>
    </citation>
    <scope>NUCLEOTIDE SEQUENCE [LARGE SCALE GENOMIC DNA]</scope>
    <source>
        <strain evidence="1 2">F 1598</strain>
    </source>
</reference>
<dbReference type="InParanoid" id="A0A0C3BRL3"/>
<dbReference type="AlphaFoldDB" id="A0A0C3BRL3"/>
<dbReference type="Proteomes" id="UP000054166">
    <property type="component" value="Unassembled WGS sequence"/>
</dbReference>
<accession>A0A0C3BRL3</accession>
<dbReference type="EMBL" id="KN832975">
    <property type="protein sequence ID" value="KIM89108.1"/>
    <property type="molecule type" value="Genomic_DNA"/>
</dbReference>
<dbReference type="HOGENOM" id="CLU_787806_0_0_1"/>
<evidence type="ECO:0000313" key="1">
    <source>
        <dbReference type="EMBL" id="KIM89108.1"/>
    </source>
</evidence>
<protein>
    <submittedName>
        <fullName evidence="1">Uncharacterized protein</fullName>
    </submittedName>
</protein>
<name>A0A0C3BRL3_PILCF</name>
<gene>
    <name evidence="1" type="ORF">PILCRDRAFT_2396</name>
</gene>
<keyword evidence="2" id="KW-1185">Reference proteome</keyword>
<organism evidence="1 2">
    <name type="scientific">Piloderma croceum (strain F 1598)</name>
    <dbReference type="NCBI Taxonomy" id="765440"/>
    <lineage>
        <taxon>Eukaryota</taxon>
        <taxon>Fungi</taxon>
        <taxon>Dikarya</taxon>
        <taxon>Basidiomycota</taxon>
        <taxon>Agaricomycotina</taxon>
        <taxon>Agaricomycetes</taxon>
        <taxon>Agaricomycetidae</taxon>
        <taxon>Atheliales</taxon>
        <taxon>Atheliaceae</taxon>
        <taxon>Piloderma</taxon>
    </lineage>
</organism>
<sequence length="352" mass="39090">MVKTLANGEPVRKCARPAKISPLLKAISTAAAHSLNEDIEVAITSVDTIIDGLAIKHGKSVEVIQELIHLGGHVLKSRRTVGINNAYAHCEARCEGAWVDDPTKDSIRTIISEAKHLSGYQHLSRDLQQVLIDQLTLSRQEETTGIDARAVMERVRRELTNLHTRDGMEFIIVCVRSSARHLSKTVTFLTPAAKAFLTTVTKVQPLIWVNQFEAFTINGITGILHNHELRKDEMKGHIRETLRAQIETLSGKPIKRLEFDNYEKKIVEKLGVVIVGWTCPDFVSPSAFKTIAQVEQLYDAVNSGSCKAEKLSPATWAARKASNQSRLALGEDVYRKEEVTKGVKRKAVDDEG</sequence>
<proteinExistence type="predicted"/>
<evidence type="ECO:0000313" key="2">
    <source>
        <dbReference type="Proteomes" id="UP000054166"/>
    </source>
</evidence>
<dbReference type="OrthoDB" id="3253416at2759"/>